<dbReference type="AlphaFoldDB" id="A0A5C3PPX7"/>
<accession>A0A5C3PPX7</accession>
<name>A0A5C3PPX7_9APHY</name>
<dbReference type="STRING" id="1314778.A0A5C3PPX7"/>
<feature type="transmembrane region" description="Helical" evidence="1">
    <location>
        <begin position="112"/>
        <end position="130"/>
    </location>
</feature>
<evidence type="ECO:0000313" key="3">
    <source>
        <dbReference type="EMBL" id="TFK91432.1"/>
    </source>
</evidence>
<evidence type="ECO:0000259" key="2">
    <source>
        <dbReference type="Pfam" id="PF20151"/>
    </source>
</evidence>
<proteinExistence type="predicted"/>
<dbReference type="Pfam" id="PF20151">
    <property type="entry name" value="DUF6533"/>
    <property type="match status" value="1"/>
</dbReference>
<dbReference type="Proteomes" id="UP000308197">
    <property type="component" value="Unassembled WGS sequence"/>
</dbReference>
<dbReference type="InParanoid" id="A0A5C3PPX7"/>
<organism evidence="3 4">
    <name type="scientific">Polyporus arcularius HHB13444</name>
    <dbReference type="NCBI Taxonomy" id="1314778"/>
    <lineage>
        <taxon>Eukaryota</taxon>
        <taxon>Fungi</taxon>
        <taxon>Dikarya</taxon>
        <taxon>Basidiomycota</taxon>
        <taxon>Agaricomycotina</taxon>
        <taxon>Agaricomycetes</taxon>
        <taxon>Polyporales</taxon>
        <taxon>Polyporaceae</taxon>
        <taxon>Polyporus</taxon>
    </lineage>
</organism>
<feature type="transmembrane region" description="Helical" evidence="1">
    <location>
        <begin position="86"/>
        <end position="106"/>
    </location>
</feature>
<keyword evidence="4" id="KW-1185">Reference proteome</keyword>
<feature type="non-terminal residue" evidence="3">
    <location>
        <position position="1"/>
    </location>
</feature>
<keyword evidence="1" id="KW-0472">Membrane</keyword>
<protein>
    <recommendedName>
        <fullName evidence="2">DUF6533 domain-containing protein</fullName>
    </recommendedName>
</protein>
<evidence type="ECO:0000256" key="1">
    <source>
        <dbReference type="SAM" id="Phobius"/>
    </source>
</evidence>
<feature type="transmembrane region" description="Helical" evidence="1">
    <location>
        <begin position="47"/>
        <end position="66"/>
    </location>
</feature>
<dbReference type="EMBL" id="ML211020">
    <property type="protein sequence ID" value="TFK91432.1"/>
    <property type="molecule type" value="Genomic_DNA"/>
</dbReference>
<reference evidence="3 4" key="1">
    <citation type="journal article" date="2019" name="Nat. Ecol. Evol.">
        <title>Megaphylogeny resolves global patterns of mushroom evolution.</title>
        <authorList>
            <person name="Varga T."/>
            <person name="Krizsan K."/>
            <person name="Foldi C."/>
            <person name="Dima B."/>
            <person name="Sanchez-Garcia M."/>
            <person name="Sanchez-Ramirez S."/>
            <person name="Szollosi G.J."/>
            <person name="Szarkandi J.G."/>
            <person name="Papp V."/>
            <person name="Albert L."/>
            <person name="Andreopoulos W."/>
            <person name="Angelini C."/>
            <person name="Antonin V."/>
            <person name="Barry K.W."/>
            <person name="Bougher N.L."/>
            <person name="Buchanan P."/>
            <person name="Buyck B."/>
            <person name="Bense V."/>
            <person name="Catcheside P."/>
            <person name="Chovatia M."/>
            <person name="Cooper J."/>
            <person name="Damon W."/>
            <person name="Desjardin D."/>
            <person name="Finy P."/>
            <person name="Geml J."/>
            <person name="Haridas S."/>
            <person name="Hughes K."/>
            <person name="Justo A."/>
            <person name="Karasinski D."/>
            <person name="Kautmanova I."/>
            <person name="Kiss B."/>
            <person name="Kocsube S."/>
            <person name="Kotiranta H."/>
            <person name="LaButti K.M."/>
            <person name="Lechner B.E."/>
            <person name="Liimatainen K."/>
            <person name="Lipzen A."/>
            <person name="Lukacs Z."/>
            <person name="Mihaltcheva S."/>
            <person name="Morgado L.N."/>
            <person name="Niskanen T."/>
            <person name="Noordeloos M.E."/>
            <person name="Ohm R.A."/>
            <person name="Ortiz-Santana B."/>
            <person name="Ovrebo C."/>
            <person name="Racz N."/>
            <person name="Riley R."/>
            <person name="Savchenko A."/>
            <person name="Shiryaev A."/>
            <person name="Soop K."/>
            <person name="Spirin V."/>
            <person name="Szebenyi C."/>
            <person name="Tomsovsky M."/>
            <person name="Tulloss R.E."/>
            <person name="Uehling J."/>
            <person name="Grigoriev I.V."/>
            <person name="Vagvolgyi C."/>
            <person name="Papp T."/>
            <person name="Martin F.M."/>
            <person name="Miettinen O."/>
            <person name="Hibbett D.S."/>
            <person name="Nagy L.G."/>
        </authorList>
    </citation>
    <scope>NUCLEOTIDE SEQUENCE [LARGE SCALE GENOMIC DNA]</scope>
    <source>
        <strain evidence="3 4">HHB13444</strain>
    </source>
</reference>
<keyword evidence="1" id="KW-1133">Transmembrane helix</keyword>
<feature type="domain" description="DUF6533" evidence="2">
    <location>
        <begin position="9"/>
        <end position="49"/>
    </location>
</feature>
<evidence type="ECO:0000313" key="4">
    <source>
        <dbReference type="Proteomes" id="UP000308197"/>
    </source>
</evidence>
<feature type="non-terminal residue" evidence="3">
    <location>
        <position position="150"/>
    </location>
</feature>
<sequence>YVVNQRRVLSPAVLFIYDTFVTLDREVACFWTDQRTGASLLFFANKWISMTLYILVLVEFSSFPVCECCKSSLGFCSCSSFAMAEYAIGVLQFLPGAAFSSLRAYVLSRSKLLGISVFALSLAPVGANLVDYGFRPSGENFPPFGCFFID</sequence>
<gene>
    <name evidence="3" type="ORF">K466DRAFT_452966</name>
</gene>
<keyword evidence="1" id="KW-0812">Transmembrane</keyword>
<dbReference type="InterPro" id="IPR045340">
    <property type="entry name" value="DUF6533"/>
</dbReference>